<organism evidence="2">
    <name type="scientific">Arundo donax</name>
    <name type="common">Giant reed</name>
    <name type="synonym">Donax arundinaceus</name>
    <dbReference type="NCBI Taxonomy" id="35708"/>
    <lineage>
        <taxon>Eukaryota</taxon>
        <taxon>Viridiplantae</taxon>
        <taxon>Streptophyta</taxon>
        <taxon>Embryophyta</taxon>
        <taxon>Tracheophyta</taxon>
        <taxon>Spermatophyta</taxon>
        <taxon>Magnoliopsida</taxon>
        <taxon>Liliopsida</taxon>
        <taxon>Poales</taxon>
        <taxon>Poaceae</taxon>
        <taxon>PACMAD clade</taxon>
        <taxon>Arundinoideae</taxon>
        <taxon>Arundineae</taxon>
        <taxon>Arundo</taxon>
    </lineage>
</organism>
<sequence length="54" mass="6131">MPTCNSSPVTCLSPYHLQKLSYSSTFCMIGVTTIVSRYFNVARKPSLLEMLEER</sequence>
<evidence type="ECO:0000256" key="1">
    <source>
        <dbReference type="SAM" id="Phobius"/>
    </source>
</evidence>
<proteinExistence type="predicted"/>
<keyword evidence="1" id="KW-1133">Transmembrane helix</keyword>
<reference evidence="2" key="1">
    <citation type="submission" date="2014-09" db="EMBL/GenBank/DDBJ databases">
        <authorList>
            <person name="Magalhaes I.L.F."/>
            <person name="Oliveira U."/>
            <person name="Santos F.R."/>
            <person name="Vidigal T.H.D.A."/>
            <person name="Brescovit A.D."/>
            <person name="Santos A.J."/>
        </authorList>
    </citation>
    <scope>NUCLEOTIDE SEQUENCE</scope>
    <source>
        <tissue evidence="2">Shoot tissue taken approximately 20 cm above the soil surface</tissue>
    </source>
</reference>
<keyword evidence="1" id="KW-0472">Membrane</keyword>
<accession>A0A0A9CL89</accession>
<keyword evidence="1" id="KW-0812">Transmembrane</keyword>
<evidence type="ECO:0000313" key="2">
    <source>
        <dbReference type="EMBL" id="JAD74115.1"/>
    </source>
</evidence>
<feature type="transmembrane region" description="Helical" evidence="1">
    <location>
        <begin position="20"/>
        <end position="40"/>
    </location>
</feature>
<protein>
    <submittedName>
        <fullName evidence="2">Uncharacterized protein</fullName>
    </submittedName>
</protein>
<name>A0A0A9CL89_ARUDO</name>
<dbReference type="EMBL" id="GBRH01223780">
    <property type="protein sequence ID" value="JAD74115.1"/>
    <property type="molecule type" value="Transcribed_RNA"/>
</dbReference>
<dbReference type="AlphaFoldDB" id="A0A0A9CL89"/>
<reference evidence="2" key="2">
    <citation type="journal article" date="2015" name="Data Brief">
        <title>Shoot transcriptome of the giant reed, Arundo donax.</title>
        <authorList>
            <person name="Barrero R.A."/>
            <person name="Guerrero F.D."/>
            <person name="Moolhuijzen P."/>
            <person name="Goolsby J.A."/>
            <person name="Tidwell J."/>
            <person name="Bellgard S.E."/>
            <person name="Bellgard M.I."/>
        </authorList>
    </citation>
    <scope>NUCLEOTIDE SEQUENCE</scope>
    <source>
        <tissue evidence="2">Shoot tissue taken approximately 20 cm above the soil surface</tissue>
    </source>
</reference>